<dbReference type="Proteomes" id="UP001529510">
    <property type="component" value="Unassembled WGS sequence"/>
</dbReference>
<reference evidence="2 3" key="1">
    <citation type="submission" date="2024-05" db="EMBL/GenBank/DDBJ databases">
        <title>Genome sequencing and assembly of Indian major carp, Cirrhinus mrigala (Hamilton, 1822).</title>
        <authorList>
            <person name="Mohindra V."/>
            <person name="Chowdhury L.M."/>
            <person name="Lal K."/>
            <person name="Jena J.K."/>
        </authorList>
    </citation>
    <scope>NUCLEOTIDE SEQUENCE [LARGE SCALE GENOMIC DNA]</scope>
    <source>
        <strain evidence="2">CM1030</strain>
        <tissue evidence="2">Blood</tissue>
    </source>
</reference>
<feature type="compositionally biased region" description="Pro residues" evidence="1">
    <location>
        <begin position="87"/>
        <end position="96"/>
    </location>
</feature>
<feature type="compositionally biased region" description="Polar residues" evidence="1">
    <location>
        <begin position="98"/>
        <end position="113"/>
    </location>
</feature>
<evidence type="ECO:0000313" key="2">
    <source>
        <dbReference type="EMBL" id="KAL0174112.1"/>
    </source>
</evidence>
<evidence type="ECO:0000256" key="1">
    <source>
        <dbReference type="SAM" id="MobiDB-lite"/>
    </source>
</evidence>
<feature type="compositionally biased region" description="Basic and acidic residues" evidence="1">
    <location>
        <begin position="12"/>
        <end position="24"/>
    </location>
</feature>
<dbReference type="EMBL" id="JAMKFB020000015">
    <property type="protein sequence ID" value="KAL0174112.1"/>
    <property type="molecule type" value="Genomic_DNA"/>
</dbReference>
<accession>A0ABD0PJN2</accession>
<proteinExistence type="predicted"/>
<comment type="caution">
    <text evidence="2">The sequence shown here is derived from an EMBL/GenBank/DDBJ whole genome shotgun (WGS) entry which is preliminary data.</text>
</comment>
<name>A0ABD0PJN2_CIRMR</name>
<sequence>PHSSLWLPDSSARWEQDARPERRMGPQQSKHTITVRARGRQMCTCNQTVPYTSTRCLSVYRPDDEYEFAYDDEPSPSPQGYGGTPNPQTPGYPEVPSPQVNPQYNPQTPGTPA</sequence>
<feature type="non-terminal residue" evidence="2">
    <location>
        <position position="1"/>
    </location>
</feature>
<organism evidence="2 3">
    <name type="scientific">Cirrhinus mrigala</name>
    <name type="common">Mrigala</name>
    <dbReference type="NCBI Taxonomy" id="683832"/>
    <lineage>
        <taxon>Eukaryota</taxon>
        <taxon>Metazoa</taxon>
        <taxon>Chordata</taxon>
        <taxon>Craniata</taxon>
        <taxon>Vertebrata</taxon>
        <taxon>Euteleostomi</taxon>
        <taxon>Actinopterygii</taxon>
        <taxon>Neopterygii</taxon>
        <taxon>Teleostei</taxon>
        <taxon>Ostariophysi</taxon>
        <taxon>Cypriniformes</taxon>
        <taxon>Cyprinidae</taxon>
        <taxon>Labeoninae</taxon>
        <taxon>Labeonini</taxon>
        <taxon>Cirrhinus</taxon>
    </lineage>
</organism>
<feature type="region of interest" description="Disordered" evidence="1">
    <location>
        <begin position="67"/>
        <end position="113"/>
    </location>
</feature>
<keyword evidence="3" id="KW-1185">Reference proteome</keyword>
<feature type="non-terminal residue" evidence="2">
    <location>
        <position position="113"/>
    </location>
</feature>
<gene>
    <name evidence="2" type="ORF">M9458_030080</name>
</gene>
<dbReference type="AlphaFoldDB" id="A0ABD0PJN2"/>
<protein>
    <submittedName>
        <fullName evidence="2">Uncharacterized protein</fullName>
    </submittedName>
</protein>
<feature type="region of interest" description="Disordered" evidence="1">
    <location>
        <begin position="1"/>
        <end position="35"/>
    </location>
</feature>
<evidence type="ECO:0000313" key="3">
    <source>
        <dbReference type="Proteomes" id="UP001529510"/>
    </source>
</evidence>